<dbReference type="Pfam" id="PF00571">
    <property type="entry name" value="CBS"/>
    <property type="match status" value="2"/>
</dbReference>
<evidence type="ECO:0000256" key="7">
    <source>
        <dbReference type="PROSITE-ProRule" id="PRU00703"/>
    </source>
</evidence>
<feature type="domain" description="SIS" evidence="9">
    <location>
        <begin position="37"/>
        <end position="179"/>
    </location>
</feature>
<reference evidence="10" key="1">
    <citation type="journal article" date="2014" name="Int. J. Syst. Evol. Microbiol.">
        <title>Complete genome sequence of Corynebacterium casei LMG S-19264T (=DSM 44701T), isolated from a smear-ripened cheese.</title>
        <authorList>
            <consortium name="US DOE Joint Genome Institute (JGI-PGF)"/>
            <person name="Walter F."/>
            <person name="Albersmeier A."/>
            <person name="Kalinowski J."/>
            <person name="Ruckert C."/>
        </authorList>
    </citation>
    <scope>NUCLEOTIDE SEQUENCE</scope>
    <source>
        <strain evidence="10">KCTC 12988</strain>
    </source>
</reference>
<evidence type="ECO:0000259" key="9">
    <source>
        <dbReference type="PROSITE" id="PS51464"/>
    </source>
</evidence>
<dbReference type="SUPFAM" id="SSF53697">
    <property type="entry name" value="SIS domain"/>
    <property type="match status" value="1"/>
</dbReference>
<evidence type="ECO:0000313" key="10">
    <source>
        <dbReference type="EMBL" id="GHC48954.1"/>
    </source>
</evidence>
<feature type="site" description="Catalytically relevant" evidence="6">
    <location>
        <position position="54"/>
    </location>
</feature>
<dbReference type="FunFam" id="3.40.50.10490:FF:000011">
    <property type="entry name" value="Arabinose 5-phosphate isomerase"/>
    <property type="match status" value="1"/>
</dbReference>
<evidence type="ECO:0000256" key="5">
    <source>
        <dbReference type="PIRSR" id="PIRSR004692-2"/>
    </source>
</evidence>
<feature type="site" description="Catalytically relevant" evidence="6">
    <location>
        <position position="106"/>
    </location>
</feature>
<evidence type="ECO:0000256" key="1">
    <source>
        <dbReference type="ARBA" id="ARBA00008165"/>
    </source>
</evidence>
<feature type="binding site" evidence="5">
    <location>
        <position position="77"/>
    </location>
    <ligand>
        <name>Zn(2+)</name>
        <dbReference type="ChEBI" id="CHEBI:29105"/>
    </ligand>
</feature>
<keyword evidence="5" id="KW-0479">Metal-binding</keyword>
<dbReference type="PANTHER" id="PTHR42745:SF1">
    <property type="entry name" value="ARABINOSE 5-PHOSPHATE ISOMERASE KDSD"/>
    <property type="match status" value="1"/>
</dbReference>
<dbReference type="InterPro" id="IPR050986">
    <property type="entry name" value="GutQ/KpsF_isomerases"/>
</dbReference>
<evidence type="ECO:0000256" key="6">
    <source>
        <dbReference type="PIRSR" id="PIRSR004692-3"/>
    </source>
</evidence>
<keyword evidence="3 7" id="KW-0129">CBS domain</keyword>
<feature type="domain" description="CBS" evidence="8">
    <location>
        <begin position="205"/>
        <end position="263"/>
    </location>
</feature>
<sequence>MSDHLSIARQVIRLEAEALQAFEARLDETFASAIEGLLTVLNSRKKIVLVGIGKSGNIAHKIAATLTSTGSPAVVLHSQNALHGDLGLLAEGDAVIALSYSGETSELLDLLPYLKRRSACLVALTGKRRSTLATHADHIIDTSVPREACPLELAPTSSSTTMLVAGDAVAMALMSARGFTAEDFAQFHPGGSLGRALLTTVGEIMRTGDRLAIVTPDHTVFETLNAMTRAKSGAAIVLNADRSLGGIFTHGDFARSFQNQPDVGSRTVSTLMTPQPISISAKALAAEAVRLVAERNIDDLIVLDPDSQEVLGLVDSQDLASLKLT</sequence>
<gene>
    <name evidence="10" type="ORF">GCM10007100_13640</name>
</gene>
<dbReference type="Proteomes" id="UP000644507">
    <property type="component" value="Unassembled WGS sequence"/>
</dbReference>
<dbReference type="InterPro" id="IPR000644">
    <property type="entry name" value="CBS_dom"/>
</dbReference>
<keyword evidence="2" id="KW-0677">Repeat</keyword>
<dbReference type="InterPro" id="IPR001347">
    <property type="entry name" value="SIS_dom"/>
</dbReference>
<dbReference type="InterPro" id="IPR046342">
    <property type="entry name" value="CBS_dom_sf"/>
</dbReference>
<evidence type="ECO:0000256" key="4">
    <source>
        <dbReference type="PIRNR" id="PIRNR004692"/>
    </source>
</evidence>
<protein>
    <submittedName>
        <fullName evidence="10">Arabinose 5-phosphate isomerase</fullName>
    </submittedName>
</protein>
<dbReference type="SUPFAM" id="SSF54631">
    <property type="entry name" value="CBS-domain pair"/>
    <property type="match status" value="1"/>
</dbReference>
<comment type="similarity">
    <text evidence="1 4">Belongs to the SIS family. GutQ/KpsF subfamily.</text>
</comment>
<feature type="site" description="Catalytically relevant" evidence="6">
    <location>
        <position position="188"/>
    </location>
</feature>
<dbReference type="NCBIfam" id="TIGR00393">
    <property type="entry name" value="kpsF"/>
    <property type="match status" value="1"/>
</dbReference>
<dbReference type="EMBL" id="BMXI01000004">
    <property type="protein sequence ID" value="GHC48954.1"/>
    <property type="molecule type" value="Genomic_DNA"/>
</dbReference>
<dbReference type="SMART" id="SM00116">
    <property type="entry name" value="CBS"/>
    <property type="match status" value="2"/>
</dbReference>
<keyword evidence="11" id="KW-1185">Reference proteome</keyword>
<dbReference type="CDD" id="cd05014">
    <property type="entry name" value="SIS_Kpsf"/>
    <property type="match status" value="1"/>
</dbReference>
<dbReference type="InterPro" id="IPR046348">
    <property type="entry name" value="SIS_dom_sf"/>
</dbReference>
<comment type="caution">
    <text evidence="10">The sequence shown here is derived from an EMBL/GenBank/DDBJ whole genome shotgun (WGS) entry which is preliminary data.</text>
</comment>
<evidence type="ECO:0000313" key="11">
    <source>
        <dbReference type="Proteomes" id="UP000644507"/>
    </source>
</evidence>
<evidence type="ECO:0000256" key="3">
    <source>
        <dbReference type="ARBA" id="ARBA00023122"/>
    </source>
</evidence>
<dbReference type="PIRSF" id="PIRSF004692">
    <property type="entry name" value="KdsD_KpsF"/>
    <property type="match status" value="1"/>
</dbReference>
<dbReference type="GO" id="GO:0097367">
    <property type="term" value="F:carbohydrate derivative binding"/>
    <property type="evidence" value="ECO:0007669"/>
    <property type="project" value="InterPro"/>
</dbReference>
<accession>A0A918TMQ4</accession>
<dbReference type="PROSITE" id="PS51464">
    <property type="entry name" value="SIS"/>
    <property type="match status" value="1"/>
</dbReference>
<dbReference type="Gene3D" id="3.10.580.10">
    <property type="entry name" value="CBS-domain"/>
    <property type="match status" value="1"/>
</dbReference>
<evidence type="ECO:0000256" key="2">
    <source>
        <dbReference type="ARBA" id="ARBA00022737"/>
    </source>
</evidence>
<dbReference type="PANTHER" id="PTHR42745">
    <property type="match status" value="1"/>
</dbReference>
<dbReference type="Gene3D" id="3.40.50.10490">
    <property type="entry name" value="Glucose-6-phosphate isomerase like protein, domain 1"/>
    <property type="match status" value="1"/>
</dbReference>
<dbReference type="InterPro" id="IPR035474">
    <property type="entry name" value="SIS_Kpsf"/>
</dbReference>
<proteinExistence type="inferred from homology"/>
<feature type="domain" description="CBS" evidence="8">
    <location>
        <begin position="272"/>
        <end position="325"/>
    </location>
</feature>
<keyword evidence="10" id="KW-0413">Isomerase</keyword>
<dbReference type="GO" id="GO:0005975">
    <property type="term" value="P:carbohydrate metabolic process"/>
    <property type="evidence" value="ECO:0007669"/>
    <property type="project" value="InterPro"/>
</dbReference>
<evidence type="ECO:0000259" key="8">
    <source>
        <dbReference type="PROSITE" id="PS51371"/>
    </source>
</evidence>
<keyword evidence="5" id="KW-0862">Zinc</keyword>
<organism evidence="10 11">
    <name type="scientific">Roseibacillus persicicus</name>
    <dbReference type="NCBI Taxonomy" id="454148"/>
    <lineage>
        <taxon>Bacteria</taxon>
        <taxon>Pseudomonadati</taxon>
        <taxon>Verrucomicrobiota</taxon>
        <taxon>Verrucomicrobiia</taxon>
        <taxon>Verrucomicrobiales</taxon>
        <taxon>Verrucomicrobiaceae</taxon>
        <taxon>Roseibacillus</taxon>
    </lineage>
</organism>
<feature type="site" description="Catalytically relevant" evidence="6">
    <location>
        <position position="147"/>
    </location>
</feature>
<dbReference type="GO" id="GO:0046872">
    <property type="term" value="F:metal ion binding"/>
    <property type="evidence" value="ECO:0007669"/>
    <property type="project" value="UniProtKB-KW"/>
</dbReference>
<dbReference type="GO" id="GO:0019146">
    <property type="term" value="F:arabinose-5-phosphate isomerase activity"/>
    <property type="evidence" value="ECO:0007669"/>
    <property type="project" value="UniProtKB-ARBA"/>
</dbReference>
<dbReference type="InterPro" id="IPR004800">
    <property type="entry name" value="KdsD/KpsF-type"/>
</dbReference>
<reference evidence="10" key="2">
    <citation type="submission" date="2020-09" db="EMBL/GenBank/DDBJ databases">
        <authorList>
            <person name="Sun Q."/>
            <person name="Kim S."/>
        </authorList>
    </citation>
    <scope>NUCLEOTIDE SEQUENCE</scope>
    <source>
        <strain evidence="10">KCTC 12988</strain>
    </source>
</reference>
<dbReference type="AlphaFoldDB" id="A0A918TMQ4"/>
<dbReference type="GO" id="GO:1901135">
    <property type="term" value="P:carbohydrate derivative metabolic process"/>
    <property type="evidence" value="ECO:0007669"/>
    <property type="project" value="InterPro"/>
</dbReference>
<dbReference type="Pfam" id="PF01380">
    <property type="entry name" value="SIS"/>
    <property type="match status" value="1"/>
</dbReference>
<dbReference type="PROSITE" id="PS51371">
    <property type="entry name" value="CBS"/>
    <property type="match status" value="2"/>
</dbReference>
<name>A0A918TMQ4_9BACT</name>
<dbReference type="RefSeq" id="WP_189568715.1">
    <property type="nucleotide sequence ID" value="NZ_BMXI01000004.1"/>
</dbReference>